<dbReference type="AlphaFoldDB" id="A0A183K2E2"/>
<keyword evidence="1" id="KW-0472">Membrane</keyword>
<evidence type="ECO:0000313" key="2">
    <source>
        <dbReference type="WBParaSite" id="SCUD_0000915501-mRNA-1"/>
    </source>
</evidence>
<name>A0A183K2E2_9TREM</name>
<accession>A0A183K2E2</accession>
<keyword evidence="1" id="KW-1133">Transmembrane helix</keyword>
<evidence type="ECO:0000256" key="1">
    <source>
        <dbReference type="SAM" id="Phobius"/>
    </source>
</evidence>
<dbReference type="WBParaSite" id="SCUD_0000915501-mRNA-1">
    <property type="protein sequence ID" value="SCUD_0000915501-mRNA-1"/>
    <property type="gene ID" value="SCUD_0000915501"/>
</dbReference>
<protein>
    <submittedName>
        <fullName evidence="2">Uncharacterized protein</fullName>
    </submittedName>
</protein>
<reference evidence="2" key="1">
    <citation type="submission" date="2016-06" db="UniProtKB">
        <authorList>
            <consortium name="WormBaseParasite"/>
        </authorList>
    </citation>
    <scope>IDENTIFICATION</scope>
</reference>
<feature type="transmembrane region" description="Helical" evidence="1">
    <location>
        <begin position="21"/>
        <end position="38"/>
    </location>
</feature>
<proteinExistence type="predicted"/>
<keyword evidence="1" id="KW-0812">Transmembrane</keyword>
<sequence>MMKYRTELVYIKSTLILFRSLNILFRLWILSLLVYGYITINNIKLRSTAGEIMNSLCFHDLHYVYSLH</sequence>
<organism evidence="2">
    <name type="scientific">Schistosoma curassoni</name>
    <dbReference type="NCBI Taxonomy" id="6186"/>
    <lineage>
        <taxon>Eukaryota</taxon>
        <taxon>Metazoa</taxon>
        <taxon>Spiralia</taxon>
        <taxon>Lophotrochozoa</taxon>
        <taxon>Platyhelminthes</taxon>
        <taxon>Trematoda</taxon>
        <taxon>Digenea</taxon>
        <taxon>Strigeidida</taxon>
        <taxon>Schistosomatoidea</taxon>
        <taxon>Schistosomatidae</taxon>
        <taxon>Schistosoma</taxon>
    </lineage>
</organism>